<evidence type="ECO:0000313" key="3">
    <source>
        <dbReference type="Proteomes" id="UP000794436"/>
    </source>
</evidence>
<keyword evidence="3" id="KW-1185">Reference proteome</keyword>
<name>A0A8K1CNY9_PYTOL</name>
<feature type="compositionally biased region" description="Acidic residues" evidence="1">
    <location>
        <begin position="406"/>
        <end position="417"/>
    </location>
</feature>
<feature type="compositionally biased region" description="Basic and acidic residues" evidence="1">
    <location>
        <begin position="390"/>
        <end position="405"/>
    </location>
</feature>
<evidence type="ECO:0000313" key="2">
    <source>
        <dbReference type="EMBL" id="TMW66835.1"/>
    </source>
</evidence>
<feature type="compositionally biased region" description="Polar residues" evidence="1">
    <location>
        <begin position="166"/>
        <end position="182"/>
    </location>
</feature>
<feature type="region of interest" description="Disordered" evidence="1">
    <location>
        <begin position="166"/>
        <end position="209"/>
    </location>
</feature>
<dbReference type="OrthoDB" id="161647at2759"/>
<reference evidence="2" key="1">
    <citation type="submission" date="2019-03" db="EMBL/GenBank/DDBJ databases">
        <title>Long read genome sequence of the mycoparasitic Pythium oligandrum ATCC 38472 isolated from sugarbeet rhizosphere.</title>
        <authorList>
            <person name="Gaulin E."/>
        </authorList>
    </citation>
    <scope>NUCLEOTIDE SEQUENCE</scope>
    <source>
        <strain evidence="2">ATCC 38472_TT</strain>
    </source>
</reference>
<dbReference type="Proteomes" id="UP000794436">
    <property type="component" value="Unassembled WGS sequence"/>
</dbReference>
<evidence type="ECO:0000256" key="1">
    <source>
        <dbReference type="SAM" id="MobiDB-lite"/>
    </source>
</evidence>
<gene>
    <name evidence="2" type="ORF">Poli38472_011951</name>
</gene>
<proteinExistence type="predicted"/>
<dbReference type="AlphaFoldDB" id="A0A8K1CNY9"/>
<protein>
    <submittedName>
        <fullName evidence="2">Uncharacterized protein</fullName>
    </submittedName>
</protein>
<feature type="region of interest" description="Disordered" evidence="1">
    <location>
        <begin position="384"/>
        <end position="417"/>
    </location>
</feature>
<accession>A0A8K1CNY9</accession>
<dbReference type="EMBL" id="SPLM01000006">
    <property type="protein sequence ID" value="TMW66835.1"/>
    <property type="molecule type" value="Genomic_DNA"/>
</dbReference>
<sequence length="417" mass="46301">MLATMTIDETISAAETSKQATKALKCVAFTSKQVGDMLFRKHERVTRRIQSICEEIESLKTDVAENVTHQRERRQQLTEVEEDLEHAQLLGNATLVNELLDEVNVLKEEAKREEALYRAICRTIRSRKDTKRQFVREKSALDEELRNFNFKQKLIQTLLATCSRQSVSSNDTQGSSASQSDCGASEVDDSPESSSISSEEETKSEPISSPEVVYLRKSVSMGVNSPPIKRQLRVRSFSSDCVPSTKRESFETRPRHSLSVHFASPELTYMTDDAEVGEELRNELEVLDISSSLTSIAEVIADIPQAEDTTTENIETLESGVEVEVVTEVAEEQVIVKEEVSVVEEVVSESAPLCEDAVTPVEPEEAVEESPVVVESVVVEQDVVPAPEPKPVEKRGKLVEVKMPEDESDSDDNAIAA</sequence>
<comment type="caution">
    <text evidence="2">The sequence shown here is derived from an EMBL/GenBank/DDBJ whole genome shotgun (WGS) entry which is preliminary data.</text>
</comment>
<organism evidence="2 3">
    <name type="scientific">Pythium oligandrum</name>
    <name type="common">Mycoparasitic fungus</name>
    <dbReference type="NCBI Taxonomy" id="41045"/>
    <lineage>
        <taxon>Eukaryota</taxon>
        <taxon>Sar</taxon>
        <taxon>Stramenopiles</taxon>
        <taxon>Oomycota</taxon>
        <taxon>Peronosporomycetes</taxon>
        <taxon>Pythiales</taxon>
        <taxon>Pythiaceae</taxon>
        <taxon>Pythium</taxon>
    </lineage>
</organism>